<dbReference type="EMBL" id="BAAAHE010000007">
    <property type="protein sequence ID" value="GAA0608155.1"/>
    <property type="molecule type" value="Genomic_DNA"/>
</dbReference>
<keyword evidence="2" id="KW-0238">DNA-binding</keyword>
<evidence type="ECO:0000256" key="2">
    <source>
        <dbReference type="ARBA" id="ARBA00023125"/>
    </source>
</evidence>
<keyword evidence="1" id="KW-0805">Transcription regulation</keyword>
<evidence type="ECO:0000313" key="6">
    <source>
        <dbReference type="EMBL" id="GAA0608155.1"/>
    </source>
</evidence>
<comment type="caution">
    <text evidence="6">The sequence shown here is derived from an EMBL/GenBank/DDBJ whole genome shotgun (WGS) entry which is preliminary data.</text>
</comment>
<dbReference type="Pfam" id="PF09339">
    <property type="entry name" value="HTH_IclR"/>
    <property type="match status" value="1"/>
</dbReference>
<evidence type="ECO:0000256" key="3">
    <source>
        <dbReference type="ARBA" id="ARBA00023163"/>
    </source>
</evidence>
<dbReference type="PANTHER" id="PTHR30136">
    <property type="entry name" value="HELIX-TURN-HELIX TRANSCRIPTIONAL REGULATOR, ICLR FAMILY"/>
    <property type="match status" value="1"/>
</dbReference>
<dbReference type="SUPFAM" id="SSF55781">
    <property type="entry name" value="GAF domain-like"/>
    <property type="match status" value="1"/>
</dbReference>
<feature type="domain" description="HTH iclR-type" evidence="4">
    <location>
        <begin position="19"/>
        <end position="79"/>
    </location>
</feature>
<dbReference type="Proteomes" id="UP001500957">
    <property type="component" value="Unassembled WGS sequence"/>
</dbReference>
<dbReference type="InterPro" id="IPR036390">
    <property type="entry name" value="WH_DNA-bd_sf"/>
</dbReference>
<protein>
    <submittedName>
        <fullName evidence="6">IclR family transcriptional regulator</fullName>
    </submittedName>
</protein>
<dbReference type="Gene3D" id="3.30.450.40">
    <property type="match status" value="1"/>
</dbReference>
<evidence type="ECO:0000259" key="4">
    <source>
        <dbReference type="PROSITE" id="PS51077"/>
    </source>
</evidence>
<evidence type="ECO:0000313" key="7">
    <source>
        <dbReference type="Proteomes" id="UP001500957"/>
    </source>
</evidence>
<dbReference type="InterPro" id="IPR050707">
    <property type="entry name" value="HTH_MetabolicPath_Reg"/>
</dbReference>
<keyword evidence="7" id="KW-1185">Reference proteome</keyword>
<dbReference type="InterPro" id="IPR036388">
    <property type="entry name" value="WH-like_DNA-bd_sf"/>
</dbReference>
<sequence>MTTALQPRSSTRRVDDDFGSSAGKAIAVLEAFRGAGAVLGVTEIANRTGLSKSTAHRLLAVLVERRFVQRHDNRYMLGRALFELGSLVPDCRPRSLREAAVPVMADLYATTRATVHLAVLEEATEVLYVEKLHGPGSVSTPSRVGGRMPAMCTGVGKAMVAFSSPDVITANLAQPVRQLTPRTLVRPDLLRENLRKIRETGVAYDLEECQLGLRCVAVPVLRAGTEEPIAALSLTTRTNEVVRRQVANELRWAANQIATACRSHGL</sequence>
<accession>A0ABN1GBN1</accession>
<dbReference type="PROSITE" id="PS51077">
    <property type="entry name" value="HTH_ICLR"/>
    <property type="match status" value="1"/>
</dbReference>
<evidence type="ECO:0000256" key="1">
    <source>
        <dbReference type="ARBA" id="ARBA00023015"/>
    </source>
</evidence>
<dbReference type="RefSeq" id="WP_344601774.1">
    <property type="nucleotide sequence ID" value="NZ_BAAAHE010000007.1"/>
</dbReference>
<evidence type="ECO:0000259" key="5">
    <source>
        <dbReference type="PROSITE" id="PS51078"/>
    </source>
</evidence>
<keyword evidence="3" id="KW-0804">Transcription</keyword>
<dbReference type="Pfam" id="PF01614">
    <property type="entry name" value="IclR_C"/>
    <property type="match status" value="1"/>
</dbReference>
<gene>
    <name evidence="6" type="ORF">GCM10009547_07630</name>
</gene>
<proteinExistence type="predicted"/>
<dbReference type="InterPro" id="IPR029016">
    <property type="entry name" value="GAF-like_dom_sf"/>
</dbReference>
<name>A0ABN1GBN1_9ACTN</name>
<feature type="domain" description="IclR-ED" evidence="5">
    <location>
        <begin position="80"/>
        <end position="266"/>
    </location>
</feature>
<organism evidence="6 7">
    <name type="scientific">Sporichthya brevicatena</name>
    <dbReference type="NCBI Taxonomy" id="171442"/>
    <lineage>
        <taxon>Bacteria</taxon>
        <taxon>Bacillati</taxon>
        <taxon>Actinomycetota</taxon>
        <taxon>Actinomycetes</taxon>
        <taxon>Sporichthyales</taxon>
        <taxon>Sporichthyaceae</taxon>
        <taxon>Sporichthya</taxon>
    </lineage>
</organism>
<dbReference type="PROSITE" id="PS51078">
    <property type="entry name" value="ICLR_ED"/>
    <property type="match status" value="1"/>
</dbReference>
<dbReference type="Gene3D" id="1.10.10.10">
    <property type="entry name" value="Winged helix-like DNA-binding domain superfamily/Winged helix DNA-binding domain"/>
    <property type="match status" value="1"/>
</dbReference>
<dbReference type="InterPro" id="IPR014757">
    <property type="entry name" value="Tscrpt_reg_IclR_C"/>
</dbReference>
<dbReference type="InterPro" id="IPR005471">
    <property type="entry name" value="Tscrpt_reg_IclR_N"/>
</dbReference>
<dbReference type="PANTHER" id="PTHR30136:SF24">
    <property type="entry name" value="HTH-TYPE TRANSCRIPTIONAL REPRESSOR ALLR"/>
    <property type="match status" value="1"/>
</dbReference>
<dbReference type="SUPFAM" id="SSF46785">
    <property type="entry name" value="Winged helix' DNA-binding domain"/>
    <property type="match status" value="1"/>
</dbReference>
<reference evidence="6 7" key="1">
    <citation type="journal article" date="2019" name="Int. J. Syst. Evol. Microbiol.">
        <title>The Global Catalogue of Microorganisms (GCM) 10K type strain sequencing project: providing services to taxonomists for standard genome sequencing and annotation.</title>
        <authorList>
            <consortium name="The Broad Institute Genomics Platform"/>
            <consortium name="The Broad Institute Genome Sequencing Center for Infectious Disease"/>
            <person name="Wu L."/>
            <person name="Ma J."/>
        </authorList>
    </citation>
    <scope>NUCLEOTIDE SEQUENCE [LARGE SCALE GENOMIC DNA]</scope>
    <source>
        <strain evidence="6 7">JCM 10671</strain>
    </source>
</reference>
<dbReference type="SMART" id="SM00346">
    <property type="entry name" value="HTH_ICLR"/>
    <property type="match status" value="1"/>
</dbReference>